<dbReference type="RefSeq" id="WP_171834410.1">
    <property type="nucleotide sequence ID" value="NZ_CP053708.1"/>
</dbReference>
<feature type="domain" description="Polyphosphate kinase-2-related" evidence="4">
    <location>
        <begin position="45"/>
        <end position="268"/>
    </location>
</feature>
<gene>
    <name evidence="5" type="ORF">HN018_04625</name>
</gene>
<evidence type="ECO:0000256" key="2">
    <source>
        <dbReference type="ARBA" id="ARBA00022679"/>
    </source>
</evidence>
<keyword evidence="3 5" id="KW-0418">Kinase</keyword>
<evidence type="ECO:0000313" key="6">
    <source>
        <dbReference type="Proteomes" id="UP000500767"/>
    </source>
</evidence>
<accession>A0A6M8HM35</accession>
<keyword evidence="6" id="KW-1185">Reference proteome</keyword>
<dbReference type="NCBIfam" id="TIGR03709">
    <property type="entry name" value="PPK2_rel_1"/>
    <property type="match status" value="1"/>
</dbReference>
<evidence type="ECO:0000256" key="1">
    <source>
        <dbReference type="ARBA" id="ARBA00009924"/>
    </source>
</evidence>
<dbReference type="InterPro" id="IPR016898">
    <property type="entry name" value="Polyphosphate_phosphotransfera"/>
</dbReference>
<dbReference type="KEGG" id="lck:HN018_04625"/>
<dbReference type="Gene3D" id="3.40.50.300">
    <property type="entry name" value="P-loop containing nucleotide triphosphate hydrolases"/>
    <property type="match status" value="1"/>
</dbReference>
<dbReference type="GO" id="GO:0008976">
    <property type="term" value="F:polyphosphate kinase activity"/>
    <property type="evidence" value="ECO:0007669"/>
    <property type="project" value="InterPro"/>
</dbReference>
<proteinExistence type="inferred from homology"/>
<dbReference type="InterPro" id="IPR022488">
    <property type="entry name" value="PPK2-related"/>
</dbReference>
<dbReference type="Pfam" id="PF03976">
    <property type="entry name" value="PPK2"/>
    <property type="match status" value="1"/>
</dbReference>
<evidence type="ECO:0000313" key="5">
    <source>
        <dbReference type="EMBL" id="QKE89415.1"/>
    </source>
</evidence>
<evidence type="ECO:0000259" key="4">
    <source>
        <dbReference type="Pfam" id="PF03976"/>
    </source>
</evidence>
<name>A0A6M8HM35_9PROT</name>
<dbReference type="GO" id="GO:0006797">
    <property type="term" value="P:polyphosphate metabolic process"/>
    <property type="evidence" value="ECO:0007669"/>
    <property type="project" value="InterPro"/>
</dbReference>
<dbReference type="PANTHER" id="PTHR34383">
    <property type="entry name" value="POLYPHOSPHATE:AMP PHOSPHOTRANSFERASE-RELATED"/>
    <property type="match status" value="1"/>
</dbReference>
<dbReference type="Proteomes" id="UP000500767">
    <property type="component" value="Chromosome"/>
</dbReference>
<evidence type="ECO:0000256" key="3">
    <source>
        <dbReference type="ARBA" id="ARBA00022777"/>
    </source>
</evidence>
<dbReference type="PANTHER" id="PTHR34383:SF3">
    <property type="entry name" value="POLYPHOSPHATE:AMP PHOSPHOTRANSFERASE"/>
    <property type="match status" value="1"/>
</dbReference>
<organism evidence="5 6">
    <name type="scientific">Lichenicola cladoniae</name>
    <dbReference type="NCBI Taxonomy" id="1484109"/>
    <lineage>
        <taxon>Bacteria</taxon>
        <taxon>Pseudomonadati</taxon>
        <taxon>Pseudomonadota</taxon>
        <taxon>Alphaproteobacteria</taxon>
        <taxon>Acetobacterales</taxon>
        <taxon>Acetobacteraceae</taxon>
        <taxon>Lichenicola</taxon>
    </lineage>
</organism>
<comment type="similarity">
    <text evidence="1">Belongs to the polyphosphate kinase 2 (PPK2) family. Class I subfamily.</text>
</comment>
<dbReference type="InterPro" id="IPR027417">
    <property type="entry name" value="P-loop_NTPase"/>
</dbReference>
<dbReference type="EMBL" id="CP053708">
    <property type="protein sequence ID" value="QKE89415.1"/>
    <property type="molecule type" value="Genomic_DNA"/>
</dbReference>
<keyword evidence="2" id="KW-0808">Transferase</keyword>
<dbReference type="InterPro" id="IPR022300">
    <property type="entry name" value="PPK2-rel_1"/>
</dbReference>
<protein>
    <submittedName>
        <fullName evidence="5">Polyphosphate kinase 2 family protein</fullName>
    </submittedName>
</protein>
<reference evidence="5 6" key="1">
    <citation type="journal article" date="2014" name="World J. Microbiol. Biotechnol.">
        <title>Biodiversity and physiological characteristics of Antarctic and Arctic lichens-associated bacteria.</title>
        <authorList>
            <person name="Lee Y.M."/>
            <person name="Kim E.H."/>
            <person name="Lee H.K."/>
            <person name="Hong S.G."/>
        </authorList>
    </citation>
    <scope>NUCLEOTIDE SEQUENCE [LARGE SCALE GENOMIC DNA]</scope>
    <source>
        <strain evidence="5 6">PAMC 26569</strain>
    </source>
</reference>
<dbReference type="SUPFAM" id="SSF52540">
    <property type="entry name" value="P-loop containing nucleoside triphosphate hydrolases"/>
    <property type="match status" value="1"/>
</dbReference>
<dbReference type="AlphaFoldDB" id="A0A6M8HM35"/>
<dbReference type="PIRSF" id="PIRSF028756">
    <property type="entry name" value="PPK2_prd"/>
    <property type="match status" value="1"/>
</dbReference>
<sequence length="296" mass="33791">MHEDVRANLLKRYRVTDGKGFSLSDHDPGDTKGIDVGEEEATVLLQQGVERLSELQEALFANGRWALLAVFQAMDAGGKDGTIKHVMSGINPQGVSVTSFKQPGPVELGHDFLWRIHNAVPTRGRIGIFNRSHYEEVLVTRVHPQVLDKQDLPDERRKSKFWKHRYRDIRNFERYLDGQGTIVLKFFLHISKEEQRTRFLARLDDPDKRWKFSASDLAEREFWDDYQSAYEDAIAATALPEAPWIVVPGDKKWYARLVVVEAMIDALEKLGLFAPTVAPSDEEHLVKAKKQLEAEG</sequence>